<dbReference type="Proteomes" id="UP000007151">
    <property type="component" value="Unassembled WGS sequence"/>
</dbReference>
<evidence type="ECO:0000256" key="1">
    <source>
        <dbReference type="SAM" id="MobiDB-lite"/>
    </source>
</evidence>
<organism evidence="2 3">
    <name type="scientific">Danaus plexippus plexippus</name>
    <dbReference type="NCBI Taxonomy" id="278856"/>
    <lineage>
        <taxon>Eukaryota</taxon>
        <taxon>Metazoa</taxon>
        <taxon>Ecdysozoa</taxon>
        <taxon>Arthropoda</taxon>
        <taxon>Hexapoda</taxon>
        <taxon>Insecta</taxon>
        <taxon>Pterygota</taxon>
        <taxon>Neoptera</taxon>
        <taxon>Endopterygota</taxon>
        <taxon>Lepidoptera</taxon>
        <taxon>Glossata</taxon>
        <taxon>Ditrysia</taxon>
        <taxon>Papilionoidea</taxon>
        <taxon>Nymphalidae</taxon>
        <taxon>Danainae</taxon>
        <taxon>Danaini</taxon>
        <taxon>Danaina</taxon>
        <taxon>Danaus</taxon>
        <taxon>Danaus</taxon>
    </lineage>
</organism>
<dbReference type="InParanoid" id="A0A212EQ92"/>
<dbReference type="EMBL" id="AGBW02013278">
    <property type="protein sequence ID" value="OWR43663.1"/>
    <property type="molecule type" value="Genomic_DNA"/>
</dbReference>
<dbReference type="AlphaFoldDB" id="A0A212EQ92"/>
<proteinExistence type="predicted"/>
<feature type="region of interest" description="Disordered" evidence="1">
    <location>
        <begin position="46"/>
        <end position="75"/>
    </location>
</feature>
<dbReference type="KEGG" id="dpl:KGM_201009"/>
<evidence type="ECO:0000313" key="2">
    <source>
        <dbReference type="EMBL" id="OWR43663.1"/>
    </source>
</evidence>
<feature type="region of interest" description="Disordered" evidence="1">
    <location>
        <begin position="1"/>
        <end position="32"/>
    </location>
</feature>
<comment type="caution">
    <text evidence="2">The sequence shown here is derived from an EMBL/GenBank/DDBJ whole genome shotgun (WGS) entry which is preliminary data.</text>
</comment>
<accession>A0A212EQ92</accession>
<reference evidence="2 3" key="1">
    <citation type="journal article" date="2011" name="Cell">
        <title>The monarch butterfly genome yields insights into long-distance migration.</title>
        <authorList>
            <person name="Zhan S."/>
            <person name="Merlin C."/>
            <person name="Boore J.L."/>
            <person name="Reppert S.M."/>
        </authorList>
    </citation>
    <scope>NUCLEOTIDE SEQUENCE [LARGE SCALE GENOMIC DNA]</scope>
    <source>
        <strain evidence="2">F-2</strain>
    </source>
</reference>
<evidence type="ECO:0000313" key="3">
    <source>
        <dbReference type="Proteomes" id="UP000007151"/>
    </source>
</evidence>
<gene>
    <name evidence="2" type="ORF">KGM_201009</name>
</gene>
<protein>
    <submittedName>
        <fullName evidence="2">Uncharacterized protein</fullName>
    </submittedName>
</protein>
<keyword evidence="3" id="KW-1185">Reference proteome</keyword>
<sequence length="101" mass="11353">MQRKRLPEVQNTSRVLGPVVSGRDPHIYTPRGYVNTHRTLTARHYASPAAPSRPALTQHSDTHRRPGPASAVPRGRMKAFNNKKIKRGMCDAFRRAKREAG</sequence>
<name>A0A212EQ92_DANPL</name>